<name>A0ABQ1GJD3_9BACL</name>
<dbReference type="InterPro" id="IPR050448">
    <property type="entry name" value="OpgB/LTA_synthase_biosynth"/>
</dbReference>
<evidence type="ECO:0000313" key="12">
    <source>
        <dbReference type="EMBL" id="GGA44810.1"/>
    </source>
</evidence>
<dbReference type="Proteomes" id="UP000609323">
    <property type="component" value="Unassembled WGS sequence"/>
</dbReference>
<evidence type="ECO:0000256" key="5">
    <source>
        <dbReference type="ARBA" id="ARBA00022692"/>
    </source>
</evidence>
<dbReference type="Gene3D" id="3.40.720.10">
    <property type="entry name" value="Alkaline Phosphatase, subunit A"/>
    <property type="match status" value="1"/>
</dbReference>
<sequence length="690" mass="77662">MNALFIKDSPADKLPPLIRKYGVYLLFLIVMVLKLWYLHAHLHARYIDMNKTDFVIAIGSLMLVSFWTLWLSVRAEIIALLILDLLLTALLYSDLVYYRYFQDFITVPVLLQAGQVGELGDSIKSLLHGSDLRFAADWIVLIVVFPIYKILRRRRLAPYRVQAAPWKTASPSPSLSSVRSYSANGSASSNRGDRKGLKGKGSKETLLRLSSGLAAFVLGLALTLGPIKSYTSTWAAGLFTGNYWSMSLYNVTGLLGFHFYDIYRFAKDHIGGDPLTAQEKEEMKQWFAAAGQSRDVRNATFGAYKGNNVIVIQTEALMNFMIGQQIGGQEVTPNLNKLQQTSLYFSNYYHQTGQGRTSDADFASNGSLHPLPSGSVATRFADHKFDVMPQILKEEDGYHAFAFHAYDSSFWNRLTMYNSMGYDRFFSKKDYQMDEPLGWSLGDKSFFKQSLGMLAEEQQPFYGFMITLTSHHPYTLPEKVQTLDVGTFKGTIFGDYLEAVHYVDEAIGELIDQMKAEGLWDNTILCIYGDHDNSVPDQADYEKFLGRSLSELDMHKIMNQVPLFIHLPDDKLAGTYTEAEGQLDLAPSLLHLLGVSTADKYMMGNNMFDGNPNHLVVLRTGAFTDGRVHYIPSPDGLFENGSCYSEESGEKVNIESCRAGSQEAQKRLQISDEVITYDLIRQFEQEKSTP</sequence>
<dbReference type="InterPro" id="IPR000917">
    <property type="entry name" value="Sulfatase_N"/>
</dbReference>
<feature type="transmembrane region" description="Helical" evidence="10">
    <location>
        <begin position="132"/>
        <end position="151"/>
    </location>
</feature>
<keyword evidence="5 10" id="KW-0812">Transmembrane</keyword>
<feature type="transmembrane region" description="Helical" evidence="10">
    <location>
        <begin position="78"/>
        <end position="100"/>
    </location>
</feature>
<dbReference type="SUPFAM" id="SSF53649">
    <property type="entry name" value="Alkaline phosphatase-like"/>
    <property type="match status" value="1"/>
</dbReference>
<keyword evidence="4 8" id="KW-1003">Cell membrane</keyword>
<feature type="transmembrane region" description="Helical" evidence="10">
    <location>
        <begin position="205"/>
        <end position="223"/>
    </location>
</feature>
<organism evidence="12 13">
    <name type="scientific">Paenibacillus physcomitrellae</name>
    <dbReference type="NCBI Taxonomy" id="1619311"/>
    <lineage>
        <taxon>Bacteria</taxon>
        <taxon>Bacillati</taxon>
        <taxon>Bacillota</taxon>
        <taxon>Bacilli</taxon>
        <taxon>Bacillales</taxon>
        <taxon>Paenibacillaceae</taxon>
        <taxon>Paenibacillus</taxon>
    </lineage>
</organism>
<evidence type="ECO:0000256" key="4">
    <source>
        <dbReference type="ARBA" id="ARBA00022475"/>
    </source>
</evidence>
<dbReference type="PIRSF" id="PIRSF005091">
    <property type="entry name" value="Mmb_sulf_HI1246"/>
    <property type="match status" value="1"/>
</dbReference>
<gene>
    <name evidence="12" type="ORF">GCM10010917_32670</name>
</gene>
<feature type="transmembrane region" description="Helical" evidence="10">
    <location>
        <begin position="243"/>
        <end position="260"/>
    </location>
</feature>
<comment type="similarity">
    <text evidence="3 8">Belongs to the LTA synthase family.</text>
</comment>
<dbReference type="Gene3D" id="3.30.1120.170">
    <property type="match status" value="1"/>
</dbReference>
<feature type="region of interest" description="Disordered" evidence="9">
    <location>
        <begin position="167"/>
        <end position="200"/>
    </location>
</feature>
<feature type="compositionally biased region" description="Low complexity" evidence="9">
    <location>
        <begin position="170"/>
        <end position="182"/>
    </location>
</feature>
<evidence type="ECO:0000256" key="2">
    <source>
        <dbReference type="ARBA" id="ARBA00004936"/>
    </source>
</evidence>
<proteinExistence type="inferred from homology"/>
<comment type="caution">
    <text evidence="12">The sequence shown here is derived from an EMBL/GenBank/DDBJ whole genome shotgun (WGS) entry which is preliminary data.</text>
</comment>
<feature type="transmembrane region" description="Helical" evidence="10">
    <location>
        <begin position="21"/>
        <end position="42"/>
    </location>
</feature>
<evidence type="ECO:0000256" key="7">
    <source>
        <dbReference type="ARBA" id="ARBA00023136"/>
    </source>
</evidence>
<evidence type="ECO:0000256" key="10">
    <source>
        <dbReference type="SAM" id="Phobius"/>
    </source>
</evidence>
<reference evidence="13" key="1">
    <citation type="journal article" date="2019" name="Int. J. Syst. Evol. Microbiol.">
        <title>The Global Catalogue of Microorganisms (GCM) 10K type strain sequencing project: providing services to taxonomists for standard genome sequencing and annotation.</title>
        <authorList>
            <consortium name="The Broad Institute Genomics Platform"/>
            <consortium name="The Broad Institute Genome Sequencing Center for Infectious Disease"/>
            <person name="Wu L."/>
            <person name="Ma J."/>
        </authorList>
    </citation>
    <scope>NUCLEOTIDE SEQUENCE [LARGE SCALE GENOMIC DNA]</scope>
    <source>
        <strain evidence="13">CGMCC 1.15044</strain>
    </source>
</reference>
<evidence type="ECO:0000256" key="9">
    <source>
        <dbReference type="SAM" id="MobiDB-lite"/>
    </source>
</evidence>
<keyword evidence="13" id="KW-1185">Reference proteome</keyword>
<comment type="subcellular location">
    <subcellularLocation>
        <location evidence="1">Cell membrane</location>
        <topology evidence="1">Multi-pass membrane protein</topology>
    </subcellularLocation>
</comment>
<evidence type="ECO:0000256" key="1">
    <source>
        <dbReference type="ARBA" id="ARBA00004651"/>
    </source>
</evidence>
<dbReference type="CDD" id="cd16015">
    <property type="entry name" value="LTA_synthase"/>
    <property type="match status" value="1"/>
</dbReference>
<accession>A0ABQ1GJD3</accession>
<dbReference type="PANTHER" id="PTHR47371">
    <property type="entry name" value="LIPOTEICHOIC ACID SYNTHASE"/>
    <property type="match status" value="1"/>
</dbReference>
<evidence type="ECO:0000256" key="3">
    <source>
        <dbReference type="ARBA" id="ARBA00009983"/>
    </source>
</evidence>
<evidence type="ECO:0000313" key="13">
    <source>
        <dbReference type="Proteomes" id="UP000609323"/>
    </source>
</evidence>
<dbReference type="InterPro" id="IPR012160">
    <property type="entry name" value="LtaS-like"/>
</dbReference>
<protein>
    <recommendedName>
        <fullName evidence="11">Sulfatase N-terminal domain-containing protein</fullName>
    </recommendedName>
</protein>
<evidence type="ECO:0000256" key="8">
    <source>
        <dbReference type="PIRNR" id="PIRNR005091"/>
    </source>
</evidence>
<keyword evidence="6 10" id="KW-1133">Transmembrane helix</keyword>
<evidence type="ECO:0000259" key="11">
    <source>
        <dbReference type="Pfam" id="PF00884"/>
    </source>
</evidence>
<dbReference type="InterPro" id="IPR017850">
    <property type="entry name" value="Alkaline_phosphatase_core_sf"/>
</dbReference>
<keyword evidence="7 8" id="KW-0472">Membrane</keyword>
<dbReference type="EMBL" id="BMHF01000012">
    <property type="protein sequence ID" value="GGA44810.1"/>
    <property type="molecule type" value="Genomic_DNA"/>
</dbReference>
<dbReference type="PANTHER" id="PTHR47371:SF3">
    <property type="entry name" value="PHOSPHOGLYCEROL TRANSFERASE I"/>
    <property type="match status" value="1"/>
</dbReference>
<evidence type="ECO:0000256" key="6">
    <source>
        <dbReference type="ARBA" id="ARBA00022989"/>
    </source>
</evidence>
<comment type="pathway">
    <text evidence="2">Cell wall biogenesis; lipoteichoic acid biosynthesis.</text>
</comment>
<feature type="compositionally biased region" description="Basic and acidic residues" evidence="9">
    <location>
        <begin position="191"/>
        <end position="200"/>
    </location>
</feature>
<dbReference type="RefSeq" id="WP_229752754.1">
    <property type="nucleotide sequence ID" value="NZ_BMHF01000012.1"/>
</dbReference>
<dbReference type="Pfam" id="PF00884">
    <property type="entry name" value="Sulfatase"/>
    <property type="match status" value="1"/>
</dbReference>
<feature type="transmembrane region" description="Helical" evidence="10">
    <location>
        <begin position="54"/>
        <end position="71"/>
    </location>
</feature>
<feature type="domain" description="Sulfatase N-terminal" evidence="11">
    <location>
        <begin position="308"/>
        <end position="595"/>
    </location>
</feature>